<keyword evidence="1" id="KW-0472">Membrane</keyword>
<evidence type="ECO:0000256" key="1">
    <source>
        <dbReference type="SAM" id="Phobius"/>
    </source>
</evidence>
<gene>
    <name evidence="2" type="ORF">C7I55_22630</name>
</gene>
<comment type="caution">
    <text evidence="2">The sequence shown here is derived from an EMBL/GenBank/DDBJ whole genome shotgun (WGS) entry which is preliminary data.</text>
</comment>
<proteinExistence type="predicted"/>
<organism evidence="2 3">
    <name type="scientific">Allosphingosinicella deserti</name>
    <dbReference type="NCBI Taxonomy" id="2116704"/>
    <lineage>
        <taxon>Bacteria</taxon>
        <taxon>Pseudomonadati</taxon>
        <taxon>Pseudomonadota</taxon>
        <taxon>Alphaproteobacteria</taxon>
        <taxon>Sphingomonadales</taxon>
        <taxon>Sphingomonadaceae</taxon>
        <taxon>Allosphingosinicella</taxon>
    </lineage>
</organism>
<keyword evidence="1" id="KW-1133">Transmembrane helix</keyword>
<dbReference type="AlphaFoldDB" id="A0A2P7QHA9"/>
<keyword evidence="3" id="KW-1185">Reference proteome</keyword>
<accession>A0A2P7QHA9</accession>
<name>A0A2P7QHA9_9SPHN</name>
<keyword evidence="1" id="KW-0812">Transmembrane</keyword>
<evidence type="ECO:0000313" key="2">
    <source>
        <dbReference type="EMBL" id="PSJ37316.1"/>
    </source>
</evidence>
<dbReference type="OrthoDB" id="9970697at2"/>
<dbReference type="EMBL" id="PXYI01000009">
    <property type="protein sequence ID" value="PSJ37316.1"/>
    <property type="molecule type" value="Genomic_DNA"/>
</dbReference>
<evidence type="ECO:0000313" key="3">
    <source>
        <dbReference type="Proteomes" id="UP000241167"/>
    </source>
</evidence>
<feature type="transmembrane region" description="Helical" evidence="1">
    <location>
        <begin position="60"/>
        <end position="84"/>
    </location>
</feature>
<dbReference type="RefSeq" id="WP_106515308.1">
    <property type="nucleotide sequence ID" value="NZ_PXYI01000009.1"/>
</dbReference>
<dbReference type="Proteomes" id="UP000241167">
    <property type="component" value="Unassembled WGS sequence"/>
</dbReference>
<protein>
    <submittedName>
        <fullName evidence="2">Uncharacterized protein</fullName>
    </submittedName>
</protein>
<reference evidence="2 3" key="1">
    <citation type="submission" date="2018-03" db="EMBL/GenBank/DDBJ databases">
        <title>The draft genome of Sphingosinicella sp. GL-C-18.</title>
        <authorList>
            <person name="Liu L."/>
            <person name="Li L."/>
            <person name="Liang L."/>
            <person name="Zhang X."/>
            <person name="Wang T."/>
        </authorList>
    </citation>
    <scope>NUCLEOTIDE SEQUENCE [LARGE SCALE GENOMIC DNA]</scope>
    <source>
        <strain evidence="2 3">GL-C-18</strain>
    </source>
</reference>
<sequence>MFIRKRKLEGSNVFAHPTRLRGGGPDANPVQIDYYVAGLPRISGPGGDGFTAVPDESWKAIASLALFVAAVALMVAIVAVIVAVRG</sequence>